<feature type="region of interest" description="Disordered" evidence="1">
    <location>
        <begin position="291"/>
        <end position="347"/>
    </location>
</feature>
<evidence type="ECO:0000256" key="2">
    <source>
        <dbReference type="SAM" id="SignalP"/>
    </source>
</evidence>
<dbReference type="RefSeq" id="WP_381831220.1">
    <property type="nucleotide sequence ID" value="NZ_JBHTCF010000006.1"/>
</dbReference>
<evidence type="ECO:0000313" key="4">
    <source>
        <dbReference type="Proteomes" id="UP001596523"/>
    </source>
</evidence>
<feature type="region of interest" description="Disordered" evidence="1">
    <location>
        <begin position="227"/>
        <end position="247"/>
    </location>
</feature>
<dbReference type="EMBL" id="JBHTCF010000006">
    <property type="protein sequence ID" value="MFC7305850.1"/>
    <property type="molecule type" value="Genomic_DNA"/>
</dbReference>
<keyword evidence="4" id="KW-1185">Reference proteome</keyword>
<evidence type="ECO:0000313" key="3">
    <source>
        <dbReference type="EMBL" id="MFC7305850.1"/>
    </source>
</evidence>
<feature type="signal peptide" evidence="2">
    <location>
        <begin position="1"/>
        <end position="31"/>
    </location>
</feature>
<feature type="compositionally biased region" description="Basic and acidic residues" evidence="1">
    <location>
        <begin position="294"/>
        <end position="310"/>
    </location>
</feature>
<keyword evidence="2" id="KW-0732">Signal</keyword>
<dbReference type="Proteomes" id="UP001596523">
    <property type="component" value="Unassembled WGS sequence"/>
</dbReference>
<gene>
    <name evidence="3" type="ORF">ACFQVC_16685</name>
</gene>
<evidence type="ECO:0000256" key="1">
    <source>
        <dbReference type="SAM" id="MobiDB-lite"/>
    </source>
</evidence>
<accession>A0ABW2JIH3</accession>
<sequence length="347" mass="35955">MASWRTSGPRALLTTGVALTAVAAAALPAQAFVPPGSDDWGTVVDTKDCVQADSWVVGVKGLGKIVDAKMFESHYPTTPKAPKQHAGGKDLINLAPHGLGIGKVSALYSRAMGHSHPATTSGGRDVPARGEVYADAGGAAVDVGVPYIENPSGGTQLSPIGVHVEGITVSAYSRPKKTVEFTGGAARGYVSVGGVRLIEIPPIWAVNLGVRIPQDYTKAPLALATTNEQVTTDEQGRPTKGKNGSYKYSPQATSGYVNAIHASVLGTDVADVTVGHAAVIRDPKITDKFAPVPKEGEVSDTDKAVNDRAAQRPTQPVSRRCAPFAPPAVSAPGMRDAFDGSRTGSCW</sequence>
<organism evidence="3 4">
    <name type="scientific">Streptomyces monticola</name>
    <dbReference type="NCBI Taxonomy" id="2666263"/>
    <lineage>
        <taxon>Bacteria</taxon>
        <taxon>Bacillati</taxon>
        <taxon>Actinomycetota</taxon>
        <taxon>Actinomycetes</taxon>
        <taxon>Kitasatosporales</taxon>
        <taxon>Streptomycetaceae</taxon>
        <taxon>Streptomyces</taxon>
    </lineage>
</organism>
<protein>
    <submittedName>
        <fullName evidence="3">Uncharacterized protein</fullName>
    </submittedName>
</protein>
<reference evidence="4" key="1">
    <citation type="journal article" date="2019" name="Int. J. Syst. Evol. Microbiol.">
        <title>The Global Catalogue of Microorganisms (GCM) 10K type strain sequencing project: providing services to taxonomists for standard genome sequencing and annotation.</title>
        <authorList>
            <consortium name="The Broad Institute Genomics Platform"/>
            <consortium name="The Broad Institute Genome Sequencing Center for Infectious Disease"/>
            <person name="Wu L."/>
            <person name="Ma J."/>
        </authorList>
    </citation>
    <scope>NUCLEOTIDE SEQUENCE [LARGE SCALE GENOMIC DNA]</scope>
    <source>
        <strain evidence="4">SYNS20</strain>
    </source>
</reference>
<comment type="caution">
    <text evidence="3">The sequence shown here is derived from an EMBL/GenBank/DDBJ whole genome shotgun (WGS) entry which is preliminary data.</text>
</comment>
<name>A0ABW2JIH3_9ACTN</name>
<proteinExistence type="predicted"/>
<feature type="chain" id="PRO_5045260665" evidence="2">
    <location>
        <begin position="32"/>
        <end position="347"/>
    </location>
</feature>